<feature type="region of interest" description="Disordered" evidence="1">
    <location>
        <begin position="518"/>
        <end position="538"/>
    </location>
</feature>
<feature type="region of interest" description="Disordered" evidence="1">
    <location>
        <begin position="300"/>
        <end position="347"/>
    </location>
</feature>
<accession>A0A8J7NIM5</accession>
<feature type="compositionally biased region" description="Basic and acidic residues" evidence="1">
    <location>
        <begin position="150"/>
        <end position="160"/>
    </location>
</feature>
<evidence type="ECO:0000313" key="2">
    <source>
        <dbReference type="EMBL" id="MBN3311716.1"/>
    </source>
</evidence>
<feature type="region of interest" description="Disordered" evidence="1">
    <location>
        <begin position="66"/>
        <end position="112"/>
    </location>
</feature>
<keyword evidence="3" id="KW-1185">Reference proteome</keyword>
<feature type="region of interest" description="Disordered" evidence="1">
    <location>
        <begin position="1047"/>
        <end position="1089"/>
    </location>
</feature>
<reference evidence="2" key="1">
    <citation type="journal article" date="2021" name="Cell">
        <title>Tracing the genetic footprints of vertebrate landing in non-teleost ray-finned fishes.</title>
        <authorList>
            <person name="Bi X."/>
            <person name="Wang K."/>
            <person name="Yang L."/>
            <person name="Pan H."/>
            <person name="Jiang H."/>
            <person name="Wei Q."/>
            <person name="Fang M."/>
            <person name="Yu H."/>
            <person name="Zhu C."/>
            <person name="Cai Y."/>
            <person name="He Y."/>
            <person name="Gan X."/>
            <person name="Zeng H."/>
            <person name="Yu D."/>
            <person name="Zhu Y."/>
            <person name="Jiang H."/>
            <person name="Qiu Q."/>
            <person name="Yang H."/>
            <person name="Zhang Y.E."/>
            <person name="Wang W."/>
            <person name="Zhu M."/>
            <person name="He S."/>
            <person name="Zhang G."/>
        </authorList>
    </citation>
    <scope>NUCLEOTIDE SEQUENCE</scope>
    <source>
        <strain evidence="2">Allg_001</strain>
    </source>
</reference>
<dbReference type="InterPro" id="IPR028221">
    <property type="entry name" value="JCAD"/>
</dbReference>
<dbReference type="PANTHER" id="PTHR34757:SF1">
    <property type="entry name" value="JUNCTIONAL CADHERIN 5-ASSOCIATED PROTEIN"/>
    <property type="match status" value="1"/>
</dbReference>
<evidence type="ECO:0000256" key="1">
    <source>
        <dbReference type="SAM" id="MobiDB-lite"/>
    </source>
</evidence>
<dbReference type="GO" id="GO:1903589">
    <property type="term" value="P:positive regulation of blood vessel endothelial cell proliferation involved in sprouting angiogenesis"/>
    <property type="evidence" value="ECO:0007669"/>
    <property type="project" value="TreeGrafter"/>
</dbReference>
<dbReference type="Pfam" id="PF15351">
    <property type="entry name" value="JCAD"/>
    <property type="match status" value="2"/>
</dbReference>
<dbReference type="Proteomes" id="UP000736164">
    <property type="component" value="Unassembled WGS sequence"/>
</dbReference>
<name>A0A8J7NIM5_ATRSP</name>
<feature type="compositionally biased region" description="Basic and acidic residues" evidence="1">
    <location>
        <begin position="613"/>
        <end position="629"/>
    </location>
</feature>
<evidence type="ECO:0000313" key="3">
    <source>
        <dbReference type="Proteomes" id="UP000736164"/>
    </source>
</evidence>
<proteinExistence type="predicted"/>
<feature type="non-terminal residue" evidence="2">
    <location>
        <position position="1"/>
    </location>
</feature>
<feature type="region of interest" description="Disordered" evidence="1">
    <location>
        <begin position="748"/>
        <end position="767"/>
    </location>
</feature>
<feature type="region of interest" description="Disordered" evidence="1">
    <location>
        <begin position="662"/>
        <end position="735"/>
    </location>
</feature>
<feature type="region of interest" description="Disordered" evidence="1">
    <location>
        <begin position="1340"/>
        <end position="1423"/>
    </location>
</feature>
<feature type="compositionally biased region" description="Basic and acidic residues" evidence="1">
    <location>
        <begin position="518"/>
        <end position="533"/>
    </location>
</feature>
<dbReference type="PANTHER" id="PTHR34757">
    <property type="entry name" value="JUNCTIONAL PROTEIN ASSOCIATED WITH CORONARY ARTERY DISEASE"/>
    <property type="match status" value="1"/>
</dbReference>
<dbReference type="GO" id="GO:0032587">
    <property type="term" value="C:ruffle membrane"/>
    <property type="evidence" value="ECO:0007669"/>
    <property type="project" value="TreeGrafter"/>
</dbReference>
<dbReference type="GO" id="GO:0005912">
    <property type="term" value="C:adherens junction"/>
    <property type="evidence" value="ECO:0007669"/>
    <property type="project" value="TreeGrafter"/>
</dbReference>
<feature type="region of interest" description="Disordered" evidence="1">
    <location>
        <begin position="1231"/>
        <end position="1254"/>
    </location>
</feature>
<gene>
    <name evidence="2" type="primary">Jcad</name>
    <name evidence="2" type="ORF">GTO95_0004917</name>
</gene>
<feature type="region of interest" description="Disordered" evidence="1">
    <location>
        <begin position="608"/>
        <end position="629"/>
    </location>
</feature>
<feature type="compositionally biased region" description="Basic and acidic residues" evidence="1">
    <location>
        <begin position="671"/>
        <end position="690"/>
    </location>
</feature>
<feature type="compositionally biased region" description="Polar residues" evidence="1">
    <location>
        <begin position="755"/>
        <end position="767"/>
    </location>
</feature>
<feature type="compositionally biased region" description="Basic and acidic residues" evidence="1">
    <location>
        <begin position="1384"/>
        <end position="1396"/>
    </location>
</feature>
<comment type="caution">
    <text evidence="2">The sequence shown here is derived from an EMBL/GenBank/DDBJ whole genome shotgun (WGS) entry which is preliminary data.</text>
</comment>
<feature type="non-terminal residue" evidence="2">
    <location>
        <position position="1423"/>
    </location>
</feature>
<feature type="compositionally biased region" description="Basic and acidic residues" evidence="1">
    <location>
        <begin position="1054"/>
        <end position="1074"/>
    </location>
</feature>
<feature type="region of interest" description="Disordered" evidence="1">
    <location>
        <begin position="140"/>
        <end position="160"/>
    </location>
</feature>
<protein>
    <submittedName>
        <fullName evidence="2">JCAD disease</fullName>
    </submittedName>
</protein>
<feature type="compositionally biased region" description="Polar residues" evidence="1">
    <location>
        <begin position="719"/>
        <end position="735"/>
    </location>
</feature>
<organism evidence="2 3">
    <name type="scientific">Atractosteus spatula</name>
    <name type="common">Alligator gar</name>
    <name type="synonym">Lepisosteus spatula</name>
    <dbReference type="NCBI Taxonomy" id="7917"/>
    <lineage>
        <taxon>Eukaryota</taxon>
        <taxon>Metazoa</taxon>
        <taxon>Chordata</taxon>
        <taxon>Craniata</taxon>
        <taxon>Vertebrata</taxon>
        <taxon>Euteleostomi</taxon>
        <taxon>Actinopterygii</taxon>
        <taxon>Neopterygii</taxon>
        <taxon>Holostei</taxon>
        <taxon>Semionotiformes</taxon>
        <taxon>Lepisosteidae</taxon>
        <taxon>Atractosteus</taxon>
    </lineage>
</organism>
<dbReference type="EMBL" id="JAAWVO010001989">
    <property type="protein sequence ID" value="MBN3311716.1"/>
    <property type="molecule type" value="Genomic_DNA"/>
</dbReference>
<sequence length="1423" mass="159496">MYSVEDLLISHGYKLPKTASSSNENRYADCHHEIVENRSGHGTANGYETDTGAYFYSRQAPAKGYFSDNECRESNQRRKAGSGNQGDTQPLGDFLTSNTGPCDGPRGMYSAQPRTQRDVAYWRRRGQDFSVLLDYTDRGEKRGSSFAKPEGTRKAHELPAKERRNDREWWEESAGLKERNKVQEKWRMAGDRKWQSLGTEEWRPAVGIGRQLSDGDNDKWAQDQRGMKAELGAGHPKAKGKSQSLPRVLSPESLQYVDMPLSSQDVFSSQRMNGKCSDGPYSKYHEEVAGREPWTEKCRASGHPALLPKPRFSRPLKPPSYEAHQQTRGSSEMIAGDQESRSKDKVSYFCKSAESRQDFLPYEPPGSNMEPPVYIPPPSYKKPQQQKGSQKNINEVSDYKFKREVQQVPERKDAGKCFSRQTGNSWIEYQKDRNVPGRKQMYPGYIDDHLGCVQYIPFDDPRVKHIQGDLCGNSLTDSDKIKNISKRIPKVLEQSSHDSAFFPPEGLFFDMDTSKRSFNEHDSGSNSGLHKESGNSMDQSCVKYEQERSNAIYQNRTARQMPNMDQGFSESVTKVKKFEPSIEAENKRNTKKRLNETIFCLVSVPVHLQPNGDRSDQNNNEKDLSHVESSIDKSIGNLQNQSLLSTSSTDLELQALTVGMMNDKSLKKTQQRKDTDDTKSQQPNRHKELKYSGSWPGDQYRDQETQTSFPEASKGAPQGSPNNQAQIHSSPASESTIEVNLSHGYGYPMKGQMHLNPSSNSAFSRTTSFSNQVKSTALQVPPSGNLEEKTYIAAKKSESKPVASNGKEAFGQFLLKPVSRRPWDAIEELETFNKELQEQIGKRASVDKAIDELDMAYRDILDLNTVSANTEYTKSQVSDHKNGTSILEAPRCKPSSWKNRLESRSAATETDFGDVSAFSRLSKKTVSFSKPSKEEVSMLPQNSPSDCRVVNQANLLSKESLHRDVSIPSCISSAEAPRVARQMKQDASTHTNPPSYEDICYSLQLSREAMGTNRAPKQEDFKPVESKFASFNAVSQTSVKITGLKKQEGVPLKTEPDRRIKKEHLVPKRSEDKSSSISSQSDRFQGDEGLHCNVTRKSLGGRDMNGGSFVIDDVVESVSWMKQFSLAETQLPTKKKAESEQSEDLSNLFEVKKAEGIPENESIEQRAARILGIDVPTECLCVAEQKGAKQGTEDQVTTVNRSLMKAVLSEEGLERSAGGKVSCLKGKHEELSPHSRVLKRQQQENGLANSRKENSSCCTLEKNTVENNLKIVLRSHDMSSEKPLVTNAEENMVQASSCDKKSRVASRMIEALQDKLASSPSRTVMERIIRMKEVDSVSRMRRLSIKSSDSGDEAESEKSAKQPEEAEELFTFTTRQEARNGAVAKREITLSQERHVSLKGSELQDDEVSPPSDSYDPSRVERV</sequence>